<accession>A0A814P9A1</accession>
<dbReference type="EMBL" id="CAJNOV010002380">
    <property type="protein sequence ID" value="CAF1101610.1"/>
    <property type="molecule type" value="Genomic_DNA"/>
</dbReference>
<dbReference type="AlphaFoldDB" id="A0A814P9A1"/>
<dbReference type="EMBL" id="CAJOBH010202423">
    <property type="protein sequence ID" value="CAF4990584.1"/>
    <property type="molecule type" value="Genomic_DNA"/>
</dbReference>
<proteinExistence type="predicted"/>
<name>A0A814P9A1_9BILA</name>
<evidence type="ECO:0000313" key="2">
    <source>
        <dbReference type="EMBL" id="CAF4990584.1"/>
    </source>
</evidence>
<dbReference type="Proteomes" id="UP000681967">
    <property type="component" value="Unassembled WGS sequence"/>
</dbReference>
<sequence>MRKSLAGLDNFSCDGSTAFDQLRSLYDELATYGVKPELIVHPKEDLNNGRNYLKLDYRTHVSHSSRIADHCSAFGLSDVHNAAWQKTYDHEHDE</sequence>
<evidence type="ECO:0000313" key="3">
    <source>
        <dbReference type="Proteomes" id="UP000663855"/>
    </source>
</evidence>
<comment type="caution">
    <text evidence="1">The sequence shown here is derived from an EMBL/GenBank/DDBJ whole genome shotgun (WGS) entry which is preliminary data.</text>
</comment>
<dbReference type="Proteomes" id="UP000663855">
    <property type="component" value="Unassembled WGS sequence"/>
</dbReference>
<protein>
    <submittedName>
        <fullName evidence="1">Uncharacterized protein</fullName>
    </submittedName>
</protein>
<evidence type="ECO:0000313" key="1">
    <source>
        <dbReference type="EMBL" id="CAF1101610.1"/>
    </source>
</evidence>
<organism evidence="1 3">
    <name type="scientific">Rotaria magnacalcarata</name>
    <dbReference type="NCBI Taxonomy" id="392030"/>
    <lineage>
        <taxon>Eukaryota</taxon>
        <taxon>Metazoa</taxon>
        <taxon>Spiralia</taxon>
        <taxon>Gnathifera</taxon>
        <taxon>Rotifera</taxon>
        <taxon>Eurotatoria</taxon>
        <taxon>Bdelloidea</taxon>
        <taxon>Philodinida</taxon>
        <taxon>Philodinidae</taxon>
        <taxon>Rotaria</taxon>
    </lineage>
</organism>
<reference evidence="1" key="1">
    <citation type="submission" date="2021-02" db="EMBL/GenBank/DDBJ databases">
        <authorList>
            <person name="Nowell W R."/>
        </authorList>
    </citation>
    <scope>NUCLEOTIDE SEQUENCE</scope>
</reference>
<gene>
    <name evidence="2" type="ORF">BYL167_LOCUS55162</name>
    <name evidence="1" type="ORF">CJN711_LOCUS7181</name>
</gene>